<dbReference type="EMBL" id="UGHR01000001">
    <property type="protein sequence ID" value="STQ90672.1"/>
    <property type="molecule type" value="Genomic_DNA"/>
</dbReference>
<reference evidence="2 4" key="1">
    <citation type="submission" date="2018-06" db="EMBL/GenBank/DDBJ databases">
        <authorList>
            <consortium name="Pathogen Informatics"/>
            <person name="Doyle S."/>
        </authorList>
    </citation>
    <scope>NUCLEOTIDE SEQUENCE [LARGE SCALE GENOMIC DNA]</scope>
    <source>
        <strain evidence="2 4">NCTC11159</strain>
    </source>
</reference>
<gene>
    <name evidence="3" type="ORF">EV682_102214</name>
    <name evidence="2" type="ORF">NCTC11159_01739</name>
</gene>
<proteinExistence type="predicted"/>
<evidence type="ECO:0000256" key="1">
    <source>
        <dbReference type="SAM" id="Phobius"/>
    </source>
</evidence>
<sequence length="165" mass="18565">MHSINSSVLIAQTFINCMYNFISYSSKTFNAGSFMQKLMVRINILVIAIFILSWLAICTLRNSTSLIIISTIFLAIVLSPLVYAISVFKSRPDKLKIAFRTNAIAVFCYTAGLALVLTLHWRGQEPEQNYIPMLLLLLTPSLLNVFSLVQLQQKQGQSTIEETIN</sequence>
<keyword evidence="1" id="KW-0472">Membrane</keyword>
<feature type="transmembrane region" description="Helical" evidence="1">
    <location>
        <begin position="63"/>
        <end position="85"/>
    </location>
</feature>
<keyword evidence="1" id="KW-0812">Transmembrane</keyword>
<evidence type="ECO:0000313" key="4">
    <source>
        <dbReference type="Proteomes" id="UP000255108"/>
    </source>
</evidence>
<evidence type="ECO:0000313" key="3">
    <source>
        <dbReference type="EMBL" id="TCU89302.1"/>
    </source>
</evidence>
<dbReference type="Proteomes" id="UP000255108">
    <property type="component" value="Unassembled WGS sequence"/>
</dbReference>
<dbReference type="EMBL" id="SMBT01000002">
    <property type="protein sequence ID" value="TCU89302.1"/>
    <property type="molecule type" value="Genomic_DNA"/>
</dbReference>
<dbReference type="Proteomes" id="UP000295794">
    <property type="component" value="Unassembled WGS sequence"/>
</dbReference>
<feature type="transmembrane region" description="Helical" evidence="1">
    <location>
        <begin position="6"/>
        <end position="26"/>
    </location>
</feature>
<accession>A0A377Q752</accession>
<keyword evidence="1" id="KW-1133">Transmembrane helix</keyword>
<protein>
    <submittedName>
        <fullName evidence="2">Uncharacterized protein</fullName>
    </submittedName>
</protein>
<feature type="transmembrane region" description="Helical" evidence="1">
    <location>
        <begin position="97"/>
        <end position="118"/>
    </location>
</feature>
<organism evidence="2 4">
    <name type="scientific">Iodobacter fluviatilis</name>
    <dbReference type="NCBI Taxonomy" id="537"/>
    <lineage>
        <taxon>Bacteria</taxon>
        <taxon>Pseudomonadati</taxon>
        <taxon>Pseudomonadota</taxon>
        <taxon>Betaproteobacteria</taxon>
        <taxon>Neisseriales</taxon>
        <taxon>Chitinibacteraceae</taxon>
        <taxon>Iodobacter</taxon>
    </lineage>
</organism>
<feature type="transmembrane region" description="Helical" evidence="1">
    <location>
        <begin position="38"/>
        <end position="57"/>
    </location>
</feature>
<feature type="transmembrane region" description="Helical" evidence="1">
    <location>
        <begin position="130"/>
        <end position="149"/>
    </location>
</feature>
<evidence type="ECO:0000313" key="2">
    <source>
        <dbReference type="EMBL" id="STQ90672.1"/>
    </source>
</evidence>
<evidence type="ECO:0000313" key="5">
    <source>
        <dbReference type="Proteomes" id="UP000295794"/>
    </source>
</evidence>
<dbReference type="AlphaFoldDB" id="A0A377Q752"/>
<name>A0A377Q752_9NEIS</name>
<reference evidence="3 5" key="2">
    <citation type="submission" date="2019-03" db="EMBL/GenBank/DDBJ databases">
        <title>Genomic Encyclopedia of Type Strains, Phase IV (KMG-IV): sequencing the most valuable type-strain genomes for metagenomic binning, comparative biology and taxonomic classification.</title>
        <authorList>
            <person name="Goeker M."/>
        </authorList>
    </citation>
    <scope>NUCLEOTIDE SEQUENCE [LARGE SCALE GENOMIC DNA]</scope>
    <source>
        <strain evidence="3 5">DSM 3764</strain>
    </source>
</reference>
<keyword evidence="5" id="KW-1185">Reference proteome</keyword>